<name>A0A8F5MKE0_9VIRU</name>
<dbReference type="EMBL" id="MZ089796">
    <property type="protein sequence ID" value="QXN75245.1"/>
    <property type="molecule type" value="Genomic_DNA"/>
</dbReference>
<accession>A0A8F5MKE0</accession>
<sequence>MVMIKTLKERKNAPTPYFVSQDEPFTPVVNRLAVTPSEMAQMTSRGIPITPANESLFYDGDDAISPSVALENRRGIDVVDVWNAEKDAKQKLSQARVNDIAKYGE</sequence>
<proteinExistence type="predicted"/>
<reference evidence="1" key="1">
    <citation type="submission" date="2021-04" db="EMBL/GenBank/DDBJ databases">
        <title>Genomes of microviruses identified in yellow-bellied marmot fecal samples.</title>
        <authorList>
            <person name="Varsani A."/>
            <person name="Kraberger S."/>
            <person name="Chatterjee A."/>
            <person name="Richet C."/>
            <person name="Fontenele R.S."/>
            <person name="Schmidlin K."/>
            <person name="Blumstein D.T."/>
        </authorList>
    </citation>
    <scope>NUCLEOTIDE SEQUENCE</scope>
    <source>
        <strain evidence="1">Mar50</strain>
    </source>
</reference>
<protein>
    <submittedName>
        <fullName evidence="1">Uncharacterized protein</fullName>
    </submittedName>
</protein>
<evidence type="ECO:0000313" key="1">
    <source>
        <dbReference type="EMBL" id="QXN75245.1"/>
    </source>
</evidence>
<organism evidence="1">
    <name type="scientific">Microvirus mar50</name>
    <dbReference type="NCBI Taxonomy" id="2851186"/>
    <lineage>
        <taxon>Viruses</taxon>
        <taxon>Monodnaviria</taxon>
        <taxon>Sangervirae</taxon>
        <taxon>Phixviricota</taxon>
        <taxon>Malgrandaviricetes</taxon>
        <taxon>Petitvirales</taxon>
        <taxon>Microviridae</taxon>
    </lineage>
</organism>